<sequence>MISMKVFQTLLLREWLQHRKGWLALGLIPVALMFLATVFGTVDAYGDDPGEMSGAGLMMIVSFGTAMILLVLAVAATAFQASGLARRDQQDRSIEFWLSLPVGQPQTLGAMLLMHVWLFPMMVVAIGLLGGLLIGPITVIKGLGLAGLTTMPWAALLVVIAAGTLRVFAGLVLAGLWALPFVLLMMAASAWLKRWGVPVLVAVVGVGGMVLKEYYGQAWLLDSVKALADNVGAALFPGAAGDAGFHLEEKTVLSGQLDGIAPWLMADLQQRVADLASPWLLLALALSAAGAWGVLYRRQQGR</sequence>
<organism evidence="2 3">
    <name type="scientific">Ideonella paludis</name>
    <dbReference type="NCBI Taxonomy" id="1233411"/>
    <lineage>
        <taxon>Bacteria</taxon>
        <taxon>Pseudomonadati</taxon>
        <taxon>Pseudomonadota</taxon>
        <taxon>Betaproteobacteria</taxon>
        <taxon>Burkholderiales</taxon>
        <taxon>Sphaerotilaceae</taxon>
        <taxon>Ideonella</taxon>
    </lineage>
</organism>
<keyword evidence="1" id="KW-0472">Membrane</keyword>
<feature type="transmembrane region" description="Helical" evidence="1">
    <location>
        <begin position="276"/>
        <end position="296"/>
    </location>
</feature>
<reference evidence="2 3" key="1">
    <citation type="submission" date="2021-04" db="EMBL/GenBank/DDBJ databases">
        <title>The genome sequence of type strain Ideonella paludis KCTC 32238.</title>
        <authorList>
            <person name="Liu Y."/>
        </authorList>
    </citation>
    <scope>NUCLEOTIDE SEQUENCE [LARGE SCALE GENOMIC DNA]</scope>
    <source>
        <strain evidence="2 3">KCTC 32238</strain>
    </source>
</reference>
<feature type="transmembrane region" description="Helical" evidence="1">
    <location>
        <begin position="54"/>
        <end position="79"/>
    </location>
</feature>
<gene>
    <name evidence="2" type="ORF">KAK11_12485</name>
</gene>
<protein>
    <recommendedName>
        <fullName evidence="4">ABC transporter permease</fullName>
    </recommendedName>
</protein>
<accession>A0ABS5DYC2</accession>
<evidence type="ECO:0008006" key="4">
    <source>
        <dbReference type="Google" id="ProtNLM"/>
    </source>
</evidence>
<dbReference type="RefSeq" id="WP_380295062.1">
    <property type="nucleotide sequence ID" value="NZ_JBHUKC010000001.1"/>
</dbReference>
<proteinExistence type="predicted"/>
<feature type="transmembrane region" description="Helical" evidence="1">
    <location>
        <begin position="152"/>
        <end position="183"/>
    </location>
</feature>
<feature type="transmembrane region" description="Helical" evidence="1">
    <location>
        <begin position="21"/>
        <end position="42"/>
    </location>
</feature>
<dbReference type="Proteomes" id="UP000672097">
    <property type="component" value="Unassembled WGS sequence"/>
</dbReference>
<keyword evidence="1" id="KW-1133">Transmembrane helix</keyword>
<evidence type="ECO:0000313" key="3">
    <source>
        <dbReference type="Proteomes" id="UP000672097"/>
    </source>
</evidence>
<keyword evidence="1" id="KW-0812">Transmembrane</keyword>
<dbReference type="EMBL" id="JAGQDG010000004">
    <property type="protein sequence ID" value="MBQ0936148.1"/>
    <property type="molecule type" value="Genomic_DNA"/>
</dbReference>
<name>A0ABS5DYC2_9BURK</name>
<feature type="transmembrane region" description="Helical" evidence="1">
    <location>
        <begin position="116"/>
        <end position="140"/>
    </location>
</feature>
<comment type="caution">
    <text evidence="2">The sequence shown here is derived from an EMBL/GenBank/DDBJ whole genome shotgun (WGS) entry which is preliminary data.</text>
</comment>
<evidence type="ECO:0000256" key="1">
    <source>
        <dbReference type="SAM" id="Phobius"/>
    </source>
</evidence>
<evidence type="ECO:0000313" key="2">
    <source>
        <dbReference type="EMBL" id="MBQ0936148.1"/>
    </source>
</evidence>
<keyword evidence="3" id="KW-1185">Reference proteome</keyword>